<keyword evidence="5" id="KW-1185">Reference proteome</keyword>
<accession>A0A810MW34</accession>
<name>A0A810MW34_9ACTN</name>
<dbReference type="KEGG" id="pry:Prubr_12100"/>
<evidence type="ECO:0000256" key="1">
    <source>
        <dbReference type="ARBA" id="ARBA00022679"/>
    </source>
</evidence>
<evidence type="ECO:0000313" key="4">
    <source>
        <dbReference type="EMBL" id="BCJ64189.1"/>
    </source>
</evidence>
<organism evidence="4 5">
    <name type="scientific">Polymorphospora rubra</name>
    <dbReference type="NCBI Taxonomy" id="338584"/>
    <lineage>
        <taxon>Bacteria</taxon>
        <taxon>Bacillati</taxon>
        <taxon>Actinomycetota</taxon>
        <taxon>Actinomycetes</taxon>
        <taxon>Micromonosporales</taxon>
        <taxon>Micromonosporaceae</taxon>
        <taxon>Polymorphospora</taxon>
    </lineage>
</organism>
<dbReference type="CDD" id="cd04301">
    <property type="entry name" value="NAT_SF"/>
    <property type="match status" value="1"/>
</dbReference>
<protein>
    <submittedName>
        <fullName evidence="4">N-acetyltransferase</fullName>
    </submittedName>
</protein>
<dbReference type="InterPro" id="IPR016181">
    <property type="entry name" value="Acyl_CoA_acyltransferase"/>
</dbReference>
<gene>
    <name evidence="4" type="ORF">Prubr_12100</name>
</gene>
<proteinExistence type="predicted"/>
<evidence type="ECO:0000259" key="3">
    <source>
        <dbReference type="PROSITE" id="PS51186"/>
    </source>
</evidence>
<dbReference type="InterPro" id="IPR050832">
    <property type="entry name" value="Bact_Acetyltransf"/>
</dbReference>
<dbReference type="SUPFAM" id="SSF55729">
    <property type="entry name" value="Acyl-CoA N-acyltransferases (Nat)"/>
    <property type="match status" value="1"/>
</dbReference>
<dbReference type="PROSITE" id="PS51186">
    <property type="entry name" value="GNAT"/>
    <property type="match status" value="1"/>
</dbReference>
<evidence type="ECO:0000256" key="2">
    <source>
        <dbReference type="ARBA" id="ARBA00023315"/>
    </source>
</evidence>
<dbReference type="Gene3D" id="3.40.630.30">
    <property type="match status" value="1"/>
</dbReference>
<evidence type="ECO:0000313" key="5">
    <source>
        <dbReference type="Proteomes" id="UP000680866"/>
    </source>
</evidence>
<dbReference type="Pfam" id="PF00583">
    <property type="entry name" value="Acetyltransf_1"/>
    <property type="match status" value="1"/>
</dbReference>
<reference evidence="4" key="1">
    <citation type="submission" date="2020-08" db="EMBL/GenBank/DDBJ databases">
        <title>Whole genome shotgun sequence of Polymorphospora rubra NBRC 101157.</title>
        <authorList>
            <person name="Komaki H."/>
            <person name="Tamura T."/>
        </authorList>
    </citation>
    <scope>NUCLEOTIDE SEQUENCE</scope>
    <source>
        <strain evidence="4">NBRC 101157</strain>
    </source>
</reference>
<dbReference type="Proteomes" id="UP000680866">
    <property type="component" value="Chromosome"/>
</dbReference>
<keyword evidence="2" id="KW-0012">Acyltransferase</keyword>
<sequence>MGLRFVLDPPLTDALRDEIVDLWCTVTNTGGAVGFVGQVTPADVWSTAQVEFAAVDGGRDRLLVGYEGERLVAMLFVTDNNFVLKDHWRILKRVMVHPDRQGLGYGAALVREAERVGREMGLAALHLTVRDGAGVTEFYSRCGYKEVGRLPGALRVAAGDDRDEVLMWLPLR</sequence>
<dbReference type="AlphaFoldDB" id="A0A810MW34"/>
<dbReference type="PANTHER" id="PTHR43877">
    <property type="entry name" value="AMINOALKYLPHOSPHONATE N-ACETYLTRANSFERASE-RELATED-RELATED"/>
    <property type="match status" value="1"/>
</dbReference>
<dbReference type="EMBL" id="AP023359">
    <property type="protein sequence ID" value="BCJ64189.1"/>
    <property type="molecule type" value="Genomic_DNA"/>
</dbReference>
<dbReference type="InterPro" id="IPR000182">
    <property type="entry name" value="GNAT_dom"/>
</dbReference>
<dbReference type="GO" id="GO:0016747">
    <property type="term" value="F:acyltransferase activity, transferring groups other than amino-acyl groups"/>
    <property type="evidence" value="ECO:0007669"/>
    <property type="project" value="InterPro"/>
</dbReference>
<keyword evidence="1" id="KW-0808">Transferase</keyword>
<dbReference type="RefSeq" id="WP_212822362.1">
    <property type="nucleotide sequence ID" value="NZ_AP023359.1"/>
</dbReference>
<feature type="domain" description="N-acetyltransferase" evidence="3">
    <location>
        <begin position="6"/>
        <end position="172"/>
    </location>
</feature>